<name>Q166B3_ROSDO</name>
<dbReference type="EMBL" id="CP000362">
    <property type="protein sequence ID" value="ABG32180.1"/>
    <property type="molecule type" value="Genomic_DNA"/>
</dbReference>
<evidence type="ECO:0000313" key="2">
    <source>
        <dbReference type="Proteomes" id="UP000007029"/>
    </source>
</evidence>
<evidence type="ECO:0000313" key="1">
    <source>
        <dbReference type="EMBL" id="ABG32180.1"/>
    </source>
</evidence>
<gene>
    <name evidence="1" type="ordered locus">RD1_2632</name>
</gene>
<organism evidence="1 2">
    <name type="scientific">Roseobacter denitrificans (strain ATCC 33942 / OCh 114)</name>
    <name type="common">Erythrobacter sp. (strain OCh 114)</name>
    <name type="synonym">Roseobacter denitrificans</name>
    <dbReference type="NCBI Taxonomy" id="375451"/>
    <lineage>
        <taxon>Bacteria</taxon>
        <taxon>Pseudomonadati</taxon>
        <taxon>Pseudomonadota</taxon>
        <taxon>Alphaproteobacteria</taxon>
        <taxon>Rhodobacterales</taxon>
        <taxon>Roseobacteraceae</taxon>
        <taxon>Roseobacter</taxon>
    </lineage>
</organism>
<dbReference type="AlphaFoldDB" id="Q166B3"/>
<keyword evidence="2" id="KW-1185">Reference proteome</keyword>
<dbReference type="STRING" id="375451.RD1_2632"/>
<protein>
    <submittedName>
        <fullName evidence="1">Uncharacterized protein</fullName>
    </submittedName>
</protein>
<sequence>MLELGVRLADYAPYFPIESGFGRIARRSCKRIAFYALG</sequence>
<proteinExistence type="predicted"/>
<reference evidence="1 2" key="1">
    <citation type="journal article" date="2007" name="J. Bacteriol.">
        <title>The complete genome sequence of Roseobacter denitrificans reveals a mixotrophic rather than photosynthetic metabolism.</title>
        <authorList>
            <person name="Swingley W.D."/>
            <person name="Sadekar S."/>
            <person name="Mastrian S.D."/>
            <person name="Matthies H.J."/>
            <person name="Hao J."/>
            <person name="Ramos H."/>
            <person name="Acharya C.R."/>
            <person name="Conrad A.L."/>
            <person name="Taylor H.L."/>
            <person name="Dejesa L.C."/>
            <person name="Shah M.K."/>
            <person name="O'huallachain M.E."/>
            <person name="Lince M.T."/>
            <person name="Blankenship R.E."/>
            <person name="Beatty J.T."/>
            <person name="Touchman J.W."/>
        </authorList>
    </citation>
    <scope>NUCLEOTIDE SEQUENCE [LARGE SCALE GENOMIC DNA]</scope>
    <source>
        <strain evidence="2">ATCC 33942 / OCh 114</strain>
    </source>
</reference>
<dbReference type="KEGG" id="rde:RD1_2632"/>
<dbReference type="Proteomes" id="UP000007029">
    <property type="component" value="Chromosome"/>
</dbReference>
<accession>Q166B3</accession>
<dbReference type="HOGENOM" id="CLU_3332432_0_0_5"/>